<feature type="compositionally biased region" description="Polar residues" evidence="14">
    <location>
        <begin position="166"/>
        <end position="178"/>
    </location>
</feature>
<comment type="function">
    <text evidence="11">Component of the MICOS complex, a large protein complex of the mitochondrial inner membrane that plays crucial roles in the maintenance of crista junctions, inner membrane architecture, and formation of contact sites to the outer membrane. Plays a role in keeping cristae membranes connected to the inner boundary membrane. Also promotes protein import via the mitochondrial intermembrane space assembly (MIA) pathway.</text>
</comment>
<keyword evidence="5 12" id="KW-0999">Mitochondrion inner membrane</keyword>
<feature type="coiled-coil region" evidence="13">
    <location>
        <begin position="364"/>
        <end position="458"/>
    </location>
</feature>
<evidence type="ECO:0000256" key="11">
    <source>
        <dbReference type="ARBA" id="ARBA00025571"/>
    </source>
</evidence>
<feature type="compositionally biased region" description="Polar residues" evidence="14">
    <location>
        <begin position="216"/>
        <end position="230"/>
    </location>
</feature>
<protein>
    <recommendedName>
        <fullName evidence="3 12">MICOS complex subunit MIC60</fullName>
    </recommendedName>
    <alternativeName>
        <fullName evidence="12">Mitofilin</fullName>
    </alternativeName>
</protein>
<feature type="transmembrane region" description="Helical" evidence="12">
    <location>
        <begin position="101"/>
        <end position="120"/>
    </location>
</feature>
<name>R4X8E7_TAPDE</name>
<dbReference type="eggNOG" id="KOG1854">
    <property type="taxonomic scope" value="Eukaryota"/>
</dbReference>
<evidence type="ECO:0000256" key="8">
    <source>
        <dbReference type="ARBA" id="ARBA00023054"/>
    </source>
</evidence>
<reference evidence="15 16" key="1">
    <citation type="journal article" date="2013" name="MBio">
        <title>Genome sequencing of the plant pathogen Taphrina deformans, the causal agent of peach leaf curl.</title>
        <authorList>
            <person name="Cisse O.H."/>
            <person name="Almeida J.M.G.C.F."/>
            <person name="Fonseca A."/>
            <person name="Kumar A.A."/>
            <person name="Salojaervi J."/>
            <person name="Overmyer K."/>
            <person name="Hauser P.M."/>
            <person name="Pagni M."/>
        </authorList>
    </citation>
    <scope>NUCLEOTIDE SEQUENCE [LARGE SCALE GENOMIC DNA]</scope>
    <source>
        <strain evidence="16">PYCC 5710 / ATCC 11124 / CBS 356.35 / IMI 108563 / JCM 9778 / NBRC 8474</strain>
    </source>
</reference>
<dbReference type="PANTHER" id="PTHR15415:SF7">
    <property type="entry name" value="MICOS COMPLEX SUBUNIT MIC60"/>
    <property type="match status" value="1"/>
</dbReference>
<evidence type="ECO:0000256" key="7">
    <source>
        <dbReference type="ARBA" id="ARBA00022989"/>
    </source>
</evidence>
<dbReference type="OrthoDB" id="10261039at2759"/>
<evidence type="ECO:0000256" key="13">
    <source>
        <dbReference type="SAM" id="Coils"/>
    </source>
</evidence>
<feature type="compositionally biased region" description="Basic and acidic residues" evidence="14">
    <location>
        <begin position="181"/>
        <end position="192"/>
    </location>
</feature>
<evidence type="ECO:0000256" key="9">
    <source>
        <dbReference type="ARBA" id="ARBA00023128"/>
    </source>
</evidence>
<dbReference type="GO" id="GO:0061617">
    <property type="term" value="C:MICOS complex"/>
    <property type="evidence" value="ECO:0007669"/>
    <property type="project" value="TreeGrafter"/>
</dbReference>
<evidence type="ECO:0000256" key="3">
    <source>
        <dbReference type="ARBA" id="ARBA00018116"/>
    </source>
</evidence>
<comment type="similarity">
    <text evidence="2 12">Belongs to the MICOS complex subunit Mic60 family.</text>
</comment>
<evidence type="ECO:0000256" key="14">
    <source>
        <dbReference type="SAM" id="MobiDB-lite"/>
    </source>
</evidence>
<evidence type="ECO:0000256" key="2">
    <source>
        <dbReference type="ARBA" id="ARBA00010877"/>
    </source>
</evidence>
<evidence type="ECO:0000256" key="12">
    <source>
        <dbReference type="RuleBase" id="RU363000"/>
    </source>
</evidence>
<evidence type="ECO:0000256" key="4">
    <source>
        <dbReference type="ARBA" id="ARBA00022692"/>
    </source>
</evidence>
<dbReference type="Pfam" id="PF09731">
    <property type="entry name" value="Mitofilin"/>
    <property type="match status" value="1"/>
</dbReference>
<dbReference type="EMBL" id="CAHR02000061">
    <property type="protein sequence ID" value="CCG81864.1"/>
    <property type="molecule type" value="Genomic_DNA"/>
</dbReference>
<comment type="caution">
    <text evidence="15">The sequence shown here is derived from an EMBL/GenBank/DDBJ whole genome shotgun (WGS) entry which is preliminary data.</text>
</comment>
<proteinExistence type="inferred from homology"/>
<organism evidence="15 16">
    <name type="scientific">Taphrina deformans (strain PYCC 5710 / ATCC 11124 / CBS 356.35 / IMI 108563 / JCM 9778 / NBRC 8474)</name>
    <name type="common">Peach leaf curl fungus</name>
    <name type="synonym">Lalaria deformans</name>
    <dbReference type="NCBI Taxonomy" id="1097556"/>
    <lineage>
        <taxon>Eukaryota</taxon>
        <taxon>Fungi</taxon>
        <taxon>Dikarya</taxon>
        <taxon>Ascomycota</taxon>
        <taxon>Taphrinomycotina</taxon>
        <taxon>Taphrinomycetes</taxon>
        <taxon>Taphrinales</taxon>
        <taxon>Taphrinaceae</taxon>
        <taxon>Taphrina</taxon>
    </lineage>
</organism>
<keyword evidence="4 12" id="KW-0812">Transmembrane</keyword>
<evidence type="ECO:0000256" key="5">
    <source>
        <dbReference type="ARBA" id="ARBA00022792"/>
    </source>
</evidence>
<dbReference type="InterPro" id="IPR019133">
    <property type="entry name" value="MIC60"/>
</dbReference>
<keyword evidence="16" id="KW-1185">Reference proteome</keyword>
<evidence type="ECO:0000256" key="10">
    <source>
        <dbReference type="ARBA" id="ARBA00023136"/>
    </source>
</evidence>
<dbReference type="VEuPathDB" id="FungiDB:TAPDE_001739"/>
<dbReference type="Proteomes" id="UP000013776">
    <property type="component" value="Unassembled WGS sequence"/>
</dbReference>
<gene>
    <name evidence="15" type="ORF">TAPDE_001739</name>
</gene>
<evidence type="ECO:0000256" key="6">
    <source>
        <dbReference type="ARBA" id="ARBA00022946"/>
    </source>
</evidence>
<feature type="region of interest" description="Disordered" evidence="14">
    <location>
        <begin position="165"/>
        <end position="317"/>
    </location>
</feature>
<dbReference type="PANTHER" id="PTHR15415">
    <property type="entry name" value="MITOFILIN"/>
    <property type="match status" value="1"/>
</dbReference>
<keyword evidence="10 12" id="KW-0472">Membrane</keyword>
<comment type="subcellular location">
    <subcellularLocation>
        <location evidence="1 12">Mitochondrion inner membrane</location>
        <topology evidence="1 12">Single-pass membrane protein</topology>
    </subcellularLocation>
</comment>
<evidence type="ECO:0000313" key="16">
    <source>
        <dbReference type="Proteomes" id="UP000013776"/>
    </source>
</evidence>
<dbReference type="GO" id="GO:0042407">
    <property type="term" value="P:cristae formation"/>
    <property type="evidence" value="ECO:0007669"/>
    <property type="project" value="TreeGrafter"/>
</dbReference>
<keyword evidence="7 12" id="KW-1133">Transmembrane helix</keyword>
<evidence type="ECO:0000313" key="15">
    <source>
        <dbReference type="EMBL" id="CCG81864.1"/>
    </source>
</evidence>
<keyword evidence="8 13" id="KW-0175">Coiled coil</keyword>
<keyword evidence="6" id="KW-0809">Transit peptide</keyword>
<dbReference type="STRING" id="1097556.R4X8E7"/>
<dbReference type="AlphaFoldDB" id="R4X8E7"/>
<accession>R4X8E7</accession>
<keyword evidence="9 12" id="KW-0496">Mitochondrion</keyword>
<comment type="subunit">
    <text evidence="12">Component of the mitochondrial contact site and cristae organizing system (MICOS) complex.</text>
</comment>
<evidence type="ECO:0000256" key="1">
    <source>
        <dbReference type="ARBA" id="ARBA00004434"/>
    </source>
</evidence>
<sequence length="692" mass="75547">MLSRAVRNHRLVVPLCRSYAVRPDIPILPPNQGPKSSSDLYAVPPMLPPDVGSASAQGTTNEIQAANAVVKDQAVPFGAAPVVLDTEVVTPPKTHRLRNTLLAAILAGALAFGGGVYGSMQNDTVYEMFTEFVPYGEEAVLYMQEREFRQRYPLARSHISKAAGRANSTSVYIPQSGASPKVREEPPKHTEAKILQTGPQNSAIVPADKASPGGANDTSKVNKISASNQAGPDGPNKGLDKTGKLPESTSSSKDAKGAQPQKADLPSTVSGSSVPENKVEKASIAETPKPKKNTAPAVPSKPTEPEPTKVTPPVEPLPPVGPVIKTFDIPHANHKGIERLQYALNGIVKTANEYGSSQYFRDSLENAKDEVVAMNEQIAKVQAEEGLKAEKKLTAQAQEFERMQQQQVAEINAQLSEYEREMSNAVQQERQRLNQAYADRLSDEVHRLESLSEQKLRNELMEQAIEMQKKLTREVKSRVEEERGGRLGKLDNLQKSIAELRQLNVDSSSFIDDRVKLQDLEVALNALKSVLHEDKPRPFAKELAAVKHIAGEDALLNATIDAIDRESYEAGVPTLGQLGDRFRSVSEEVRKAALLPDGAGVAGHATSWILSKVLFRKRGMVPGSDVEAVLARTEAYLEANDLDSATREMNGLTGWAHIISSDWLRMARRYLELQQSIELMENSVVLQALKTQ</sequence>